<evidence type="ECO:0000256" key="4">
    <source>
        <dbReference type="ARBA" id="ARBA00023239"/>
    </source>
</evidence>
<evidence type="ECO:0000313" key="6">
    <source>
        <dbReference type="Proteomes" id="UP000067444"/>
    </source>
</evidence>
<dbReference type="Gene3D" id="3.90.1590.10">
    <property type="entry name" value="glutathione-dependent formaldehyde- activating enzyme (gfa)"/>
    <property type="match status" value="1"/>
</dbReference>
<dbReference type="PATRIC" id="fig|1458307.3.peg.47"/>
<sequence length="138" mass="15225">MLPEQFSGGCACGAVRYKSEGVARYMGNCHCRDCQQATGSAYFPAVLVKQTDFRLEKGEPKWFGRQADRGHAMLRGFCSECGSPLFLINKASEGAMILFAGSLDDPSWYQPSRDIYVKSAQPWDQMDPSLPKADGMPT</sequence>
<keyword evidence="3" id="KW-0862">Zinc</keyword>
<reference evidence="5 6" key="1">
    <citation type="journal article" date="2015" name="Genome Announc.">
        <title>Closed Genome Sequence of Octadecabacter temperatus SB1, the First Mesophilic Species of the Genus Octadecabacter.</title>
        <authorList>
            <person name="Voget S."/>
            <person name="Billerbeck S."/>
            <person name="Simon M."/>
            <person name="Daniel R."/>
        </authorList>
    </citation>
    <scope>NUCLEOTIDE SEQUENCE [LARGE SCALE GENOMIC DNA]</scope>
    <source>
        <strain evidence="5 6">SB1</strain>
    </source>
</reference>
<dbReference type="KEGG" id="otm:OSB_00460"/>
<dbReference type="InterPro" id="IPR006913">
    <property type="entry name" value="CENP-V/GFA"/>
</dbReference>
<dbReference type="Proteomes" id="UP000067444">
    <property type="component" value="Chromosome"/>
</dbReference>
<keyword evidence="2" id="KW-0479">Metal-binding</keyword>
<dbReference type="STRING" id="1458307.OSB_00460"/>
<keyword evidence="4" id="KW-0456">Lyase</keyword>
<accession>A0A0K0Y110</accession>
<protein>
    <submittedName>
        <fullName evidence="5">Glutathione-dependent formaldehyde-activating enzyme</fullName>
    </submittedName>
</protein>
<dbReference type="Pfam" id="PF04828">
    <property type="entry name" value="GFA"/>
    <property type="match status" value="1"/>
</dbReference>
<proteinExistence type="inferred from homology"/>
<evidence type="ECO:0000256" key="1">
    <source>
        <dbReference type="ARBA" id="ARBA00005495"/>
    </source>
</evidence>
<dbReference type="GO" id="GO:0016846">
    <property type="term" value="F:carbon-sulfur lyase activity"/>
    <property type="evidence" value="ECO:0007669"/>
    <property type="project" value="InterPro"/>
</dbReference>
<dbReference type="GO" id="GO:0046872">
    <property type="term" value="F:metal ion binding"/>
    <property type="evidence" value="ECO:0007669"/>
    <property type="project" value="UniProtKB-KW"/>
</dbReference>
<comment type="similarity">
    <text evidence="1">Belongs to the Gfa family.</text>
</comment>
<dbReference type="EMBL" id="CP012160">
    <property type="protein sequence ID" value="AKS44615.1"/>
    <property type="molecule type" value="Genomic_DNA"/>
</dbReference>
<gene>
    <name evidence="5" type="ORF">OSB_00460</name>
</gene>
<dbReference type="PANTHER" id="PTHR33337">
    <property type="entry name" value="GFA DOMAIN-CONTAINING PROTEIN"/>
    <property type="match status" value="1"/>
</dbReference>
<organism evidence="5 6">
    <name type="scientific">Octadecabacter temperatus</name>
    <dbReference type="NCBI Taxonomy" id="1458307"/>
    <lineage>
        <taxon>Bacteria</taxon>
        <taxon>Pseudomonadati</taxon>
        <taxon>Pseudomonadota</taxon>
        <taxon>Alphaproteobacteria</taxon>
        <taxon>Rhodobacterales</taxon>
        <taxon>Roseobacteraceae</taxon>
        <taxon>Octadecabacter</taxon>
    </lineage>
</organism>
<evidence type="ECO:0000256" key="2">
    <source>
        <dbReference type="ARBA" id="ARBA00022723"/>
    </source>
</evidence>
<dbReference type="AlphaFoldDB" id="A0A0K0Y110"/>
<evidence type="ECO:0000313" key="5">
    <source>
        <dbReference type="EMBL" id="AKS44615.1"/>
    </source>
</evidence>
<evidence type="ECO:0000256" key="3">
    <source>
        <dbReference type="ARBA" id="ARBA00022833"/>
    </source>
</evidence>
<dbReference type="PROSITE" id="PS51891">
    <property type="entry name" value="CENP_V_GFA"/>
    <property type="match status" value="1"/>
</dbReference>
<dbReference type="PANTHER" id="PTHR33337:SF40">
    <property type="entry name" value="CENP-V_GFA DOMAIN-CONTAINING PROTEIN-RELATED"/>
    <property type="match status" value="1"/>
</dbReference>
<name>A0A0K0Y110_9RHOB</name>
<dbReference type="SUPFAM" id="SSF51316">
    <property type="entry name" value="Mss4-like"/>
    <property type="match status" value="1"/>
</dbReference>
<keyword evidence="6" id="KW-1185">Reference proteome</keyword>
<dbReference type="InterPro" id="IPR011057">
    <property type="entry name" value="Mss4-like_sf"/>
</dbReference>